<organism evidence="6">
    <name type="scientific">Pseudomonas putida (strain ATCC 700007 / DSM 6899 / JCM 31910 / BCRC 17059 / LMG 24140 / F1)</name>
    <dbReference type="NCBI Taxonomy" id="351746"/>
    <lineage>
        <taxon>Bacteria</taxon>
        <taxon>Pseudomonadati</taxon>
        <taxon>Pseudomonadota</taxon>
        <taxon>Gammaproteobacteria</taxon>
        <taxon>Pseudomonadales</taxon>
        <taxon>Pseudomonadaceae</taxon>
        <taxon>Pseudomonas</taxon>
    </lineage>
</organism>
<dbReference type="SUPFAM" id="SSF46689">
    <property type="entry name" value="Homeodomain-like"/>
    <property type="match status" value="1"/>
</dbReference>
<accession>A5W4H8</accession>
<dbReference type="SMR" id="A5W4H8"/>
<evidence type="ECO:0000256" key="3">
    <source>
        <dbReference type="ARBA" id="ARBA00023163"/>
    </source>
</evidence>
<evidence type="ECO:0000313" key="6">
    <source>
        <dbReference type="EMBL" id="ABQ79038.1"/>
    </source>
</evidence>
<dbReference type="InterPro" id="IPR001647">
    <property type="entry name" value="HTH_TetR"/>
</dbReference>
<feature type="DNA-binding region" description="H-T-H motif" evidence="4">
    <location>
        <begin position="39"/>
        <end position="58"/>
    </location>
</feature>
<dbReference type="HOGENOM" id="CLU_069356_18_2_6"/>
<evidence type="ECO:0000256" key="4">
    <source>
        <dbReference type="PROSITE-ProRule" id="PRU00335"/>
    </source>
</evidence>
<dbReference type="InterPro" id="IPR009057">
    <property type="entry name" value="Homeodomain-like_sf"/>
</dbReference>
<proteinExistence type="predicted"/>
<keyword evidence="2 4" id="KW-0238">DNA-binding</keyword>
<keyword evidence="3" id="KW-0804">Transcription</keyword>
<protein>
    <submittedName>
        <fullName evidence="6">Transcriptional regulator, TetR family</fullName>
    </submittedName>
</protein>
<gene>
    <name evidence="6" type="ordered locus">Pput_2908</name>
</gene>
<feature type="domain" description="HTH tetR-type" evidence="5">
    <location>
        <begin position="16"/>
        <end position="76"/>
    </location>
</feature>
<dbReference type="PANTHER" id="PTHR47506">
    <property type="entry name" value="TRANSCRIPTIONAL REGULATORY PROTEIN"/>
    <property type="match status" value="1"/>
</dbReference>
<evidence type="ECO:0000259" key="5">
    <source>
        <dbReference type="PROSITE" id="PS50977"/>
    </source>
</evidence>
<dbReference type="Pfam" id="PF00440">
    <property type="entry name" value="TetR_N"/>
    <property type="match status" value="1"/>
</dbReference>
<dbReference type="AlphaFoldDB" id="A5W4H8"/>
<evidence type="ECO:0000256" key="1">
    <source>
        <dbReference type="ARBA" id="ARBA00023015"/>
    </source>
</evidence>
<keyword evidence="1" id="KW-0805">Transcription regulation</keyword>
<dbReference type="InterPro" id="IPR036271">
    <property type="entry name" value="Tet_transcr_reg_TetR-rel_C_sf"/>
</dbReference>
<dbReference type="SUPFAM" id="SSF48498">
    <property type="entry name" value="Tetracyclin repressor-like, C-terminal domain"/>
    <property type="match status" value="1"/>
</dbReference>
<sequence>MVIMSPKRRTQAERAMETQGKLIAAALGVLREKGYAGFRIADVPGAAGVSRGAQSHHFPTKLELLLATFEWLYEQITERSRARLAKLKPEDDVIQQMLDDAAEFFLDDDFSISLDLIVAADRDPALREGIQRTVERNRFVVEDMWLGVLVSRGLSRDDAEDILWLIFNSVRGLAVRSLWQKDKERFERVRNSTLEIARERYAKFKR</sequence>
<dbReference type="eggNOG" id="COG1309">
    <property type="taxonomic scope" value="Bacteria"/>
</dbReference>
<dbReference type="EMBL" id="CP000712">
    <property type="protein sequence ID" value="ABQ79038.1"/>
    <property type="molecule type" value="Genomic_DNA"/>
</dbReference>
<dbReference type="PRINTS" id="PR00455">
    <property type="entry name" value="HTHTETR"/>
</dbReference>
<name>A5W4H8_PSEP1</name>
<dbReference type="Gene3D" id="1.10.357.10">
    <property type="entry name" value="Tetracycline Repressor, domain 2"/>
    <property type="match status" value="1"/>
</dbReference>
<evidence type="ECO:0000256" key="2">
    <source>
        <dbReference type="ARBA" id="ARBA00023125"/>
    </source>
</evidence>
<dbReference type="PANTHER" id="PTHR47506:SF3">
    <property type="entry name" value="HTH-TYPE TRANSCRIPTIONAL REGULATOR LMRA"/>
    <property type="match status" value="1"/>
</dbReference>
<dbReference type="KEGG" id="ppf:Pput_2908"/>
<dbReference type="PROSITE" id="PS50977">
    <property type="entry name" value="HTH_TETR_2"/>
    <property type="match status" value="1"/>
</dbReference>
<reference evidence="6" key="1">
    <citation type="submission" date="2007-05" db="EMBL/GenBank/DDBJ databases">
        <title>Complete sequence of Pseudomonas putida F1.</title>
        <authorList>
            <consortium name="US DOE Joint Genome Institute"/>
            <person name="Copeland A."/>
            <person name="Lucas S."/>
            <person name="Lapidus A."/>
            <person name="Barry K."/>
            <person name="Detter J.C."/>
            <person name="Glavina del Rio T."/>
            <person name="Hammon N."/>
            <person name="Israni S."/>
            <person name="Dalin E."/>
            <person name="Tice H."/>
            <person name="Pitluck S."/>
            <person name="Chain P."/>
            <person name="Malfatti S."/>
            <person name="Shin M."/>
            <person name="Vergez L."/>
            <person name="Schmutz J."/>
            <person name="Larimer F."/>
            <person name="Land M."/>
            <person name="Hauser L."/>
            <person name="Kyrpides N."/>
            <person name="Lykidis A."/>
            <person name="Parales R."/>
            <person name="Richardson P."/>
        </authorList>
    </citation>
    <scope>NUCLEOTIDE SEQUENCE [LARGE SCALE GENOMIC DNA]</scope>
    <source>
        <strain evidence="6">F1</strain>
    </source>
</reference>
<dbReference type="GO" id="GO:0003677">
    <property type="term" value="F:DNA binding"/>
    <property type="evidence" value="ECO:0007669"/>
    <property type="project" value="UniProtKB-UniRule"/>
</dbReference>